<dbReference type="GO" id="GO:0005524">
    <property type="term" value="F:ATP binding"/>
    <property type="evidence" value="ECO:0007669"/>
    <property type="project" value="UniProtKB-KW"/>
</dbReference>
<evidence type="ECO:0000256" key="1">
    <source>
        <dbReference type="ARBA" id="ARBA00022741"/>
    </source>
</evidence>
<dbReference type="InterPro" id="IPR003593">
    <property type="entry name" value="AAA+_ATPase"/>
</dbReference>
<evidence type="ECO:0000256" key="3">
    <source>
        <dbReference type="ARBA" id="ARBA00023125"/>
    </source>
</evidence>
<evidence type="ECO:0000259" key="4">
    <source>
        <dbReference type="PROSITE" id="PS50045"/>
    </source>
</evidence>
<dbReference type="PANTHER" id="PTHR32071:SF117">
    <property type="entry name" value="PTS-DEPENDENT DIHYDROXYACETONE KINASE OPERON REGULATORY PROTEIN-RELATED"/>
    <property type="match status" value="1"/>
</dbReference>
<dbReference type="OrthoDB" id="9761705at2"/>
<dbReference type="EMBL" id="FNUX01000010">
    <property type="protein sequence ID" value="SEF80803.1"/>
    <property type="molecule type" value="Genomic_DNA"/>
</dbReference>
<reference evidence="5 6" key="1">
    <citation type="submission" date="2016-10" db="EMBL/GenBank/DDBJ databases">
        <authorList>
            <person name="de Groot N.N."/>
        </authorList>
    </citation>
    <scope>NUCLEOTIDE SEQUENCE [LARGE SCALE GENOMIC DNA]</scope>
    <source>
        <strain evidence="5 6">Nm13</strain>
    </source>
</reference>
<dbReference type="PROSITE" id="PS00676">
    <property type="entry name" value="SIGMA54_INTERACT_2"/>
    <property type="match status" value="1"/>
</dbReference>
<evidence type="ECO:0000313" key="6">
    <source>
        <dbReference type="Proteomes" id="UP000236753"/>
    </source>
</evidence>
<feature type="domain" description="Sigma-54 factor interaction" evidence="4">
    <location>
        <begin position="138"/>
        <end position="367"/>
    </location>
</feature>
<dbReference type="InterPro" id="IPR002078">
    <property type="entry name" value="Sigma_54_int"/>
</dbReference>
<dbReference type="InterPro" id="IPR058031">
    <property type="entry name" value="AAA_lid_NorR"/>
</dbReference>
<dbReference type="SUPFAM" id="SSF52540">
    <property type="entry name" value="P-loop containing nucleoside triphosphate hydrolases"/>
    <property type="match status" value="1"/>
</dbReference>
<dbReference type="Gene3D" id="3.40.50.300">
    <property type="entry name" value="P-loop containing nucleotide triphosphate hydrolases"/>
    <property type="match status" value="1"/>
</dbReference>
<protein>
    <submittedName>
        <fullName evidence="5">Regulatory protein, Fis family</fullName>
    </submittedName>
</protein>
<sequence length="465" mass="52252">MDTFFNDISVPITVWVWGAGEYSEKTIHKFVDLLTQHSIAVQEYCVPCSHSGIVFSNKVTPELCEQLCELSHNGQIQVLACCQEAISGEAIWQLMEAGASDVLVCTKDNLIIHEIAARLRRWESINHLFNSPLVQNALIGKSQTLQTILRQVVEVAHFTNASVLILGESGTGKELLANLIHTLDNRPDKGELVILDCTTIVPELSGSEFFGHERGAFTGAASSRDGVFALANGGTLFLDEIGELSLTMQTQLLRVIQEQTYKRVGGNAWQRTSFRLICATNRDLMAQVQRGEFRADLYYRIVSYICRLPPLRERSEDILPLANHFLKKNCTHQDAPIIDKSVQEYLLRREYPGNVRDLKQVIARMLCRYAGEGPITVGCIPPDERPVLSEDWKEWRDMSFERAIRIALSRGVGLKTISRNTEDTAIRIAVDEANGNLQRAAQRLGVTDRALQLRRAAKRQENSEY</sequence>
<evidence type="ECO:0000256" key="2">
    <source>
        <dbReference type="ARBA" id="ARBA00022840"/>
    </source>
</evidence>
<evidence type="ECO:0000313" key="5">
    <source>
        <dbReference type="EMBL" id="SEF80803.1"/>
    </source>
</evidence>
<dbReference type="AlphaFoldDB" id="A0A1H5V0K5"/>
<accession>A0A1H5V0K5</accession>
<dbReference type="PROSITE" id="PS50045">
    <property type="entry name" value="SIGMA54_INTERACT_4"/>
    <property type="match status" value="1"/>
</dbReference>
<dbReference type="GO" id="GO:0006355">
    <property type="term" value="P:regulation of DNA-templated transcription"/>
    <property type="evidence" value="ECO:0007669"/>
    <property type="project" value="InterPro"/>
</dbReference>
<name>A0A1H5V0K5_9PROT</name>
<keyword evidence="3" id="KW-0238">DNA-binding</keyword>
<gene>
    <name evidence="5" type="ORF">SAMN05216334_11058</name>
</gene>
<keyword evidence="1" id="KW-0547">Nucleotide-binding</keyword>
<dbReference type="Pfam" id="PF25601">
    <property type="entry name" value="AAA_lid_14"/>
    <property type="match status" value="1"/>
</dbReference>
<dbReference type="Pfam" id="PF00158">
    <property type="entry name" value="Sigma54_activat"/>
    <property type="match status" value="1"/>
</dbReference>
<dbReference type="InterPro" id="IPR025943">
    <property type="entry name" value="Sigma_54_int_dom_ATP-bd_2"/>
</dbReference>
<dbReference type="Gene3D" id="1.10.8.60">
    <property type="match status" value="1"/>
</dbReference>
<dbReference type="InterPro" id="IPR025662">
    <property type="entry name" value="Sigma_54_int_dom_ATP-bd_1"/>
</dbReference>
<dbReference type="Proteomes" id="UP000236753">
    <property type="component" value="Unassembled WGS sequence"/>
</dbReference>
<dbReference type="CDD" id="cd00009">
    <property type="entry name" value="AAA"/>
    <property type="match status" value="1"/>
</dbReference>
<dbReference type="RefSeq" id="WP_103966401.1">
    <property type="nucleotide sequence ID" value="NZ_FNUX01000010.1"/>
</dbReference>
<proteinExistence type="predicted"/>
<dbReference type="PROSITE" id="PS00675">
    <property type="entry name" value="SIGMA54_INTERACT_1"/>
    <property type="match status" value="1"/>
</dbReference>
<dbReference type="FunFam" id="3.40.50.300:FF:000006">
    <property type="entry name" value="DNA-binding transcriptional regulator NtrC"/>
    <property type="match status" value="1"/>
</dbReference>
<dbReference type="SMART" id="SM00382">
    <property type="entry name" value="AAA"/>
    <property type="match status" value="1"/>
</dbReference>
<dbReference type="PANTHER" id="PTHR32071">
    <property type="entry name" value="TRANSCRIPTIONAL REGULATORY PROTEIN"/>
    <property type="match status" value="1"/>
</dbReference>
<organism evidence="5 6">
    <name type="scientific">Nitrosomonas ureae</name>
    <dbReference type="NCBI Taxonomy" id="44577"/>
    <lineage>
        <taxon>Bacteria</taxon>
        <taxon>Pseudomonadati</taxon>
        <taxon>Pseudomonadota</taxon>
        <taxon>Betaproteobacteria</taxon>
        <taxon>Nitrosomonadales</taxon>
        <taxon>Nitrosomonadaceae</taxon>
        <taxon>Nitrosomonas</taxon>
    </lineage>
</organism>
<keyword evidence="2" id="KW-0067">ATP-binding</keyword>
<dbReference type="GO" id="GO:0003677">
    <property type="term" value="F:DNA binding"/>
    <property type="evidence" value="ECO:0007669"/>
    <property type="project" value="UniProtKB-KW"/>
</dbReference>
<dbReference type="InterPro" id="IPR027417">
    <property type="entry name" value="P-loop_NTPase"/>
</dbReference>